<gene>
    <name evidence="1" type="ORF">rCG_43288</name>
</gene>
<sequence>MLLHPQFPLTLPEHKLVLLPRLSLASVSNVPSGLQKIRKEAPQIPVPSRDSWACLSPSWHSACRSTVTGLLGAHSSFT</sequence>
<reference evidence="1 2" key="1">
    <citation type="submission" date="2005-09" db="EMBL/GenBank/DDBJ databases">
        <authorList>
            <person name="Mural R.J."/>
            <person name="Li P.W."/>
            <person name="Adams M.D."/>
            <person name="Amanatides P.G."/>
            <person name="Baden-Tillson H."/>
            <person name="Barnstead M."/>
            <person name="Chin S.H."/>
            <person name="Dew I."/>
            <person name="Evans C.A."/>
            <person name="Ferriera S."/>
            <person name="Flanigan M."/>
            <person name="Fosler C."/>
            <person name="Glodek A."/>
            <person name="Gu Z."/>
            <person name="Holt R.A."/>
            <person name="Jennings D."/>
            <person name="Kraft C.L."/>
            <person name="Lu F."/>
            <person name="Nguyen T."/>
            <person name="Nusskern D.R."/>
            <person name="Pfannkoch C.M."/>
            <person name="Sitter C."/>
            <person name="Sutton G.G."/>
            <person name="Venter J.C."/>
            <person name="Wang Z."/>
            <person name="Woodage T."/>
            <person name="Zheng X.H."/>
            <person name="Zhong F."/>
        </authorList>
    </citation>
    <scope>NUCLEOTIDE SEQUENCE [LARGE SCALE GENOMIC DNA]</scope>
    <source>
        <strain>BN</strain>
        <strain evidence="2">Sprague-Dawley</strain>
    </source>
</reference>
<evidence type="ECO:0000313" key="2">
    <source>
        <dbReference type="Proteomes" id="UP000234681"/>
    </source>
</evidence>
<accession>A6IWM4</accession>
<dbReference type="Proteomes" id="UP000234681">
    <property type="component" value="Chromosome 16"/>
</dbReference>
<protein>
    <submittedName>
        <fullName evidence="1">RCG43288</fullName>
    </submittedName>
</protein>
<organism evidence="1 2">
    <name type="scientific">Rattus norvegicus</name>
    <name type="common">Rat</name>
    <dbReference type="NCBI Taxonomy" id="10116"/>
    <lineage>
        <taxon>Eukaryota</taxon>
        <taxon>Metazoa</taxon>
        <taxon>Chordata</taxon>
        <taxon>Craniata</taxon>
        <taxon>Vertebrata</taxon>
        <taxon>Euteleostomi</taxon>
        <taxon>Mammalia</taxon>
        <taxon>Eutheria</taxon>
        <taxon>Euarchontoglires</taxon>
        <taxon>Glires</taxon>
        <taxon>Rodentia</taxon>
        <taxon>Myomorpha</taxon>
        <taxon>Muroidea</taxon>
        <taxon>Muridae</taxon>
        <taxon>Murinae</taxon>
        <taxon>Rattus</taxon>
    </lineage>
</organism>
<dbReference type="EMBL" id="CH473970">
    <property type="protein sequence ID" value="EDM08848.1"/>
    <property type="molecule type" value="Genomic_DNA"/>
</dbReference>
<proteinExistence type="predicted"/>
<dbReference type="AlphaFoldDB" id="A6IWM4"/>
<name>A6IWM4_RAT</name>
<evidence type="ECO:0000313" key="1">
    <source>
        <dbReference type="EMBL" id="EDM08848.1"/>
    </source>
</evidence>